<evidence type="ECO:0000256" key="3">
    <source>
        <dbReference type="PROSITE-ProRule" id="PRU00284"/>
    </source>
</evidence>
<dbReference type="InterPro" id="IPR003660">
    <property type="entry name" value="HAMP_dom"/>
</dbReference>
<dbReference type="Pfam" id="PF00015">
    <property type="entry name" value="MCPsignal"/>
    <property type="match status" value="1"/>
</dbReference>
<dbReference type="Gene3D" id="6.10.340.10">
    <property type="match status" value="1"/>
</dbReference>
<feature type="transmembrane region" description="Helical" evidence="6">
    <location>
        <begin position="13"/>
        <end position="35"/>
    </location>
</feature>
<dbReference type="SMART" id="SM00304">
    <property type="entry name" value="HAMP"/>
    <property type="match status" value="1"/>
</dbReference>
<name>A0A1S9N5R2_CLOBE</name>
<dbReference type="AlphaFoldDB" id="A0A1S9N5R2"/>
<dbReference type="PROSITE" id="PS50885">
    <property type="entry name" value="HAMP"/>
    <property type="match status" value="1"/>
</dbReference>
<dbReference type="InterPro" id="IPR004090">
    <property type="entry name" value="Chemotax_Me-accpt_rcpt"/>
</dbReference>
<comment type="caution">
    <text evidence="9">The sequence shown here is derived from an EMBL/GenBank/DDBJ whole genome shotgun (WGS) entry which is preliminary data.</text>
</comment>
<feature type="domain" description="Methyl-accepting transducer" evidence="7">
    <location>
        <begin position="287"/>
        <end position="524"/>
    </location>
</feature>
<dbReference type="GO" id="GO:0006935">
    <property type="term" value="P:chemotaxis"/>
    <property type="evidence" value="ECO:0007669"/>
    <property type="project" value="InterPro"/>
</dbReference>
<dbReference type="GO" id="GO:0016020">
    <property type="term" value="C:membrane"/>
    <property type="evidence" value="ECO:0007669"/>
    <property type="project" value="InterPro"/>
</dbReference>
<evidence type="ECO:0000256" key="6">
    <source>
        <dbReference type="SAM" id="Phobius"/>
    </source>
</evidence>
<reference evidence="9 10" key="1">
    <citation type="submission" date="2017-02" db="EMBL/GenBank/DDBJ databases">
        <title>Genome sequence of Clostridium beijerinckii Br21.</title>
        <authorList>
            <person name="Fonseca B.C."/>
            <person name="Guazzaroni M.E."/>
            <person name="Riano-Pachon D.M."/>
            <person name="Reginatto V."/>
        </authorList>
    </citation>
    <scope>NUCLEOTIDE SEQUENCE [LARGE SCALE GENOMIC DNA]</scope>
    <source>
        <strain evidence="9 10">Br21</strain>
    </source>
</reference>
<dbReference type="InterPro" id="IPR024478">
    <property type="entry name" value="HlyB_4HB_MCP"/>
</dbReference>
<dbReference type="EMBL" id="MWMH01000004">
    <property type="protein sequence ID" value="OOP72859.1"/>
    <property type="molecule type" value="Genomic_DNA"/>
</dbReference>
<evidence type="ECO:0000313" key="10">
    <source>
        <dbReference type="Proteomes" id="UP000190959"/>
    </source>
</evidence>
<keyword evidence="1 3" id="KW-0807">Transducer</keyword>
<proteinExistence type="inferred from homology"/>
<dbReference type="SMART" id="SM00283">
    <property type="entry name" value="MA"/>
    <property type="match status" value="1"/>
</dbReference>
<feature type="coiled-coil region" evidence="4">
    <location>
        <begin position="73"/>
        <end position="107"/>
    </location>
</feature>
<dbReference type="GO" id="GO:0004888">
    <property type="term" value="F:transmembrane signaling receptor activity"/>
    <property type="evidence" value="ECO:0007669"/>
    <property type="project" value="InterPro"/>
</dbReference>
<keyword evidence="6" id="KW-0812">Transmembrane</keyword>
<dbReference type="InterPro" id="IPR004089">
    <property type="entry name" value="MCPsignal_dom"/>
</dbReference>
<keyword evidence="6" id="KW-1133">Transmembrane helix</keyword>
<feature type="compositionally biased region" description="Low complexity" evidence="5">
    <location>
        <begin position="304"/>
        <end position="324"/>
    </location>
</feature>
<organism evidence="9 10">
    <name type="scientific">Clostridium beijerinckii</name>
    <name type="common">Clostridium MP</name>
    <dbReference type="NCBI Taxonomy" id="1520"/>
    <lineage>
        <taxon>Bacteria</taxon>
        <taxon>Bacillati</taxon>
        <taxon>Bacillota</taxon>
        <taxon>Clostridia</taxon>
        <taxon>Eubacteriales</taxon>
        <taxon>Clostridiaceae</taxon>
        <taxon>Clostridium</taxon>
    </lineage>
</organism>
<sequence>MKMLSNLRVRTKIVTMVLFIGVLFFIIGLIMYGNIRSLKSELDSMYNNNLVSIQSLNDARAQQRAVEADIYYIILHTNDKEDQNKKLKDIEERKEKFNKSIETYKKTDLDKYETDLLPTLESNMQKYRDGRESAIKLALEGKQQEAIKEFDKVENVLLEVGNNLRDLSDYNVKDGENTIKNKQLEYNKTMLVLNIIIFFAILFATISVYVISRNIVNPLALAVNHLNVMATGDFSAEAPEKFTRRKDEMGKIAQAISRTQNSLKELVLNITSEANTIENIVGNVKNSINSLDDDVEEVSATTEELSASTEETAASAEEMAATSQEMERAVSSVAQKSEEGAGKATGISEKAKNIMIKSENNQRETERMFKETEKALKQSIEKAKAVEQINVLADSILQITSQTNLLALNAAIEAARAGEAGRGFNVVAEEIRKLAEQSSETINKIQSTTGIILSSVNDLTSNSNNMLNFIESRILKDYETLVQTSKEYNDDAIYYKDFSADLSATSEELLASVQEILKTIDGVAGAASEGAGATTDIANRVQEVNTKSNEVLGEALKAKESAEKLKMEVSKFKL</sequence>
<evidence type="ECO:0000256" key="2">
    <source>
        <dbReference type="ARBA" id="ARBA00029447"/>
    </source>
</evidence>
<evidence type="ECO:0000259" key="7">
    <source>
        <dbReference type="PROSITE" id="PS50111"/>
    </source>
</evidence>
<keyword evidence="6" id="KW-0472">Membrane</keyword>
<evidence type="ECO:0000256" key="1">
    <source>
        <dbReference type="ARBA" id="ARBA00023224"/>
    </source>
</evidence>
<keyword evidence="4" id="KW-0175">Coiled coil</keyword>
<dbReference type="GO" id="GO:0007165">
    <property type="term" value="P:signal transduction"/>
    <property type="evidence" value="ECO:0007669"/>
    <property type="project" value="UniProtKB-KW"/>
</dbReference>
<dbReference type="Pfam" id="PF12729">
    <property type="entry name" value="4HB_MCP_1"/>
    <property type="match status" value="1"/>
</dbReference>
<gene>
    <name evidence="9" type="ORF">CBEIBR21_13665</name>
</gene>
<dbReference type="Pfam" id="PF00672">
    <property type="entry name" value="HAMP"/>
    <property type="match status" value="1"/>
</dbReference>
<evidence type="ECO:0000313" key="9">
    <source>
        <dbReference type="EMBL" id="OOP72859.1"/>
    </source>
</evidence>
<feature type="region of interest" description="Disordered" evidence="5">
    <location>
        <begin position="304"/>
        <end position="346"/>
    </location>
</feature>
<feature type="domain" description="HAMP" evidence="8">
    <location>
        <begin position="213"/>
        <end position="268"/>
    </location>
</feature>
<dbReference type="PANTHER" id="PTHR32089">
    <property type="entry name" value="METHYL-ACCEPTING CHEMOTAXIS PROTEIN MCPB"/>
    <property type="match status" value="1"/>
</dbReference>
<dbReference type="SUPFAM" id="SSF58104">
    <property type="entry name" value="Methyl-accepting chemotaxis protein (MCP) signaling domain"/>
    <property type="match status" value="1"/>
</dbReference>
<dbReference type="PROSITE" id="PS50111">
    <property type="entry name" value="CHEMOTAXIS_TRANSDUC_2"/>
    <property type="match status" value="1"/>
</dbReference>
<comment type="similarity">
    <text evidence="2">Belongs to the methyl-accepting chemotaxis (MCP) protein family.</text>
</comment>
<evidence type="ECO:0000259" key="8">
    <source>
        <dbReference type="PROSITE" id="PS50885"/>
    </source>
</evidence>
<dbReference type="Proteomes" id="UP000190959">
    <property type="component" value="Unassembled WGS sequence"/>
</dbReference>
<protein>
    <submittedName>
        <fullName evidence="9">Chemotaxis protein</fullName>
    </submittedName>
</protein>
<evidence type="ECO:0000256" key="5">
    <source>
        <dbReference type="SAM" id="MobiDB-lite"/>
    </source>
</evidence>
<dbReference type="PRINTS" id="PR00260">
    <property type="entry name" value="CHEMTRNSDUCR"/>
</dbReference>
<dbReference type="Gene3D" id="1.10.287.950">
    <property type="entry name" value="Methyl-accepting chemotaxis protein"/>
    <property type="match status" value="1"/>
</dbReference>
<evidence type="ECO:0000256" key="4">
    <source>
        <dbReference type="SAM" id="Coils"/>
    </source>
</evidence>
<dbReference type="PANTHER" id="PTHR32089:SF112">
    <property type="entry name" value="LYSOZYME-LIKE PROTEIN-RELATED"/>
    <property type="match status" value="1"/>
</dbReference>
<accession>A0A1S9N5R2</accession>
<feature type="transmembrane region" description="Helical" evidence="6">
    <location>
        <begin position="190"/>
        <end position="211"/>
    </location>
</feature>